<dbReference type="Proteomes" id="UP001642720">
    <property type="component" value="Unassembled WGS sequence"/>
</dbReference>
<name>A0ABY2HE69_9HYPO</name>
<evidence type="ECO:0000256" key="1">
    <source>
        <dbReference type="SAM" id="MobiDB-lite"/>
    </source>
</evidence>
<dbReference type="EMBL" id="PPTA01000002">
    <property type="protein sequence ID" value="TFB05640.1"/>
    <property type="molecule type" value="Genomic_DNA"/>
</dbReference>
<protein>
    <submittedName>
        <fullName evidence="2">Uncharacterized protein</fullName>
    </submittedName>
</protein>
<comment type="caution">
    <text evidence="2">The sequence shown here is derived from an EMBL/GenBank/DDBJ whole genome shotgun (WGS) entry which is preliminary data.</text>
</comment>
<dbReference type="RefSeq" id="XP_073561841.1">
    <property type="nucleotide sequence ID" value="XM_073699619.1"/>
</dbReference>
<keyword evidence="3" id="KW-1185">Reference proteome</keyword>
<feature type="region of interest" description="Disordered" evidence="1">
    <location>
        <begin position="1"/>
        <end position="21"/>
    </location>
</feature>
<sequence>MRFPVHRCRHPRHQDGGRERYSRDGVRWSVSDPAVAILRRIHPEADERLEWEVGTKRSDVSCARWPPPPSPPFNLREMFDLAHPPLFVYLMVWLEIEMPWGPGVKKLRAPGDCETGRDFGNGGLIYQYSLIYDYVSCMETDASDCDTVRHYRWKSARLQNKRLC</sequence>
<gene>
    <name evidence="2" type="ORF">CCMA1212_002230</name>
</gene>
<reference evidence="2 3" key="1">
    <citation type="submission" date="2018-01" db="EMBL/GenBank/DDBJ databases">
        <title>Genome characterization of the sugarcane-associated fungus Trichoderma ghanense CCMA-1212 and their application in lignocelulose bioconversion.</title>
        <authorList>
            <person name="Steindorff A.S."/>
            <person name="Mendes T.D."/>
            <person name="Vilela E.S.D."/>
            <person name="Rodrigues D.S."/>
            <person name="Formighieri E.F."/>
            <person name="Melo I.S."/>
            <person name="Favaro L.C.L."/>
        </authorList>
    </citation>
    <scope>NUCLEOTIDE SEQUENCE [LARGE SCALE GENOMIC DNA]</scope>
    <source>
        <strain evidence="2 3">CCMA-1212</strain>
    </source>
</reference>
<proteinExistence type="predicted"/>
<organism evidence="2 3">
    <name type="scientific">Trichoderma ghanense</name>
    <dbReference type="NCBI Taxonomy" id="65468"/>
    <lineage>
        <taxon>Eukaryota</taxon>
        <taxon>Fungi</taxon>
        <taxon>Dikarya</taxon>
        <taxon>Ascomycota</taxon>
        <taxon>Pezizomycotina</taxon>
        <taxon>Sordariomycetes</taxon>
        <taxon>Hypocreomycetidae</taxon>
        <taxon>Hypocreales</taxon>
        <taxon>Hypocreaceae</taxon>
        <taxon>Trichoderma</taxon>
    </lineage>
</organism>
<evidence type="ECO:0000313" key="3">
    <source>
        <dbReference type="Proteomes" id="UP001642720"/>
    </source>
</evidence>
<evidence type="ECO:0000313" key="2">
    <source>
        <dbReference type="EMBL" id="TFB05640.1"/>
    </source>
</evidence>
<dbReference type="GeneID" id="300574069"/>
<feature type="compositionally biased region" description="Basic residues" evidence="1">
    <location>
        <begin position="1"/>
        <end position="12"/>
    </location>
</feature>
<accession>A0ABY2HE69</accession>